<feature type="compositionally biased region" description="Basic and acidic residues" evidence="1">
    <location>
        <begin position="272"/>
        <end position="288"/>
    </location>
</feature>
<dbReference type="SUPFAM" id="SSF54523">
    <property type="entry name" value="Pili subunits"/>
    <property type="match status" value="1"/>
</dbReference>
<dbReference type="InterPro" id="IPR012902">
    <property type="entry name" value="N_methyl_site"/>
</dbReference>
<evidence type="ECO:0000313" key="4">
    <source>
        <dbReference type="Proteomes" id="UP000008963"/>
    </source>
</evidence>
<protein>
    <submittedName>
        <fullName evidence="3">Exported protein</fullName>
    </submittedName>
</protein>
<dbReference type="Pfam" id="PF07963">
    <property type="entry name" value="N_methyl"/>
    <property type="match status" value="1"/>
</dbReference>
<accession>E1WZ41</accession>
<evidence type="ECO:0000313" key="3">
    <source>
        <dbReference type="EMBL" id="CBW26138.1"/>
    </source>
</evidence>
<dbReference type="EMBL" id="FQ312005">
    <property type="protein sequence ID" value="CBW26138.1"/>
    <property type="molecule type" value="Genomic_DNA"/>
</dbReference>
<dbReference type="InterPro" id="IPR045584">
    <property type="entry name" value="Pilin-like"/>
</dbReference>
<name>E1WZ41_HALMS</name>
<dbReference type="eggNOG" id="COG2165">
    <property type="taxonomic scope" value="Bacteria"/>
</dbReference>
<feature type="transmembrane region" description="Helical" evidence="2">
    <location>
        <begin position="20"/>
        <end position="41"/>
    </location>
</feature>
<keyword evidence="4" id="KW-1185">Reference proteome</keyword>
<sequence length="307" mass="35715">MKKKRINSTHIYKDQSGFTLIEVLIAITILSILMATMYTIVNNSTESKDKIISEDRDALQLVTALDRMEQDFSQLYSPLYYSAKYQKKNDNGFAPRSLGSDEQEKAANPLDSYEASERFPAISTSADVIPIIQNETKTDLIFMTTSNRRVLEDSKQSRYAWVKYALRSSSEDADERREGAEYELTRAIETENIYNKEFDWKNVKEYPLLKDIKSFQFLFWNPKTEKFVDKLDQLTTDKDTPRLIRIKLVWINSDNNEVEIDRTYRPLYPYFDTEKDEKEKENARKGDQKPGSPNTPGAPVESQEEDL</sequence>
<reference evidence="4" key="1">
    <citation type="journal article" date="2013" name="ISME J.">
        <title>A small predatory core genome in the divergent marine Bacteriovorax marinus SJ and the terrestrial Bdellovibrio bacteriovorus.</title>
        <authorList>
            <person name="Crossman L.C."/>
            <person name="Chen H."/>
            <person name="Cerdeno-Tarraga A.M."/>
            <person name="Brooks K."/>
            <person name="Quail M.A."/>
            <person name="Pineiro S.A."/>
            <person name="Hobley L."/>
            <person name="Sockett R.E."/>
            <person name="Bentley S.D."/>
            <person name="Parkhill J."/>
            <person name="Williams H.N."/>
            <person name="Stine O.C."/>
        </authorList>
    </citation>
    <scope>NUCLEOTIDE SEQUENCE [LARGE SCALE GENOMIC DNA]</scope>
    <source>
        <strain evidence="4">ATCC BAA-682 / DSM 15412 / SJ</strain>
    </source>
</reference>
<evidence type="ECO:0000256" key="2">
    <source>
        <dbReference type="SAM" id="Phobius"/>
    </source>
</evidence>
<dbReference type="RefSeq" id="WP_014243922.1">
    <property type="nucleotide sequence ID" value="NC_016620.1"/>
</dbReference>
<dbReference type="OrthoDB" id="5290952at2"/>
<dbReference type="HOGENOM" id="CLU_905419_0_0_7"/>
<dbReference type="PATRIC" id="fig|862908.3.peg.1203"/>
<evidence type="ECO:0000256" key="1">
    <source>
        <dbReference type="SAM" id="MobiDB-lite"/>
    </source>
</evidence>
<gene>
    <name evidence="3" type="ordered locus">BMS_1264</name>
</gene>
<dbReference type="PROSITE" id="PS00409">
    <property type="entry name" value="PROKAR_NTER_METHYL"/>
    <property type="match status" value="1"/>
</dbReference>
<keyword evidence="2" id="KW-0472">Membrane</keyword>
<keyword evidence="2" id="KW-1133">Transmembrane helix</keyword>
<dbReference type="NCBIfam" id="TIGR02532">
    <property type="entry name" value="IV_pilin_GFxxxE"/>
    <property type="match status" value="1"/>
</dbReference>
<keyword evidence="2" id="KW-0812">Transmembrane</keyword>
<dbReference type="STRING" id="862908.BMS_1264"/>
<dbReference type="KEGG" id="bmx:BMS_1264"/>
<organism evidence="3 4">
    <name type="scientific">Halobacteriovorax marinus (strain ATCC BAA-682 / DSM 15412 / SJ)</name>
    <name type="common">Bacteriovorax marinus</name>
    <dbReference type="NCBI Taxonomy" id="862908"/>
    <lineage>
        <taxon>Bacteria</taxon>
        <taxon>Pseudomonadati</taxon>
        <taxon>Bdellovibrionota</taxon>
        <taxon>Bacteriovoracia</taxon>
        <taxon>Bacteriovoracales</taxon>
        <taxon>Halobacteriovoraceae</taxon>
        <taxon>Halobacteriovorax</taxon>
    </lineage>
</organism>
<dbReference type="AlphaFoldDB" id="E1WZ41"/>
<feature type="region of interest" description="Disordered" evidence="1">
    <location>
        <begin position="271"/>
        <end position="307"/>
    </location>
</feature>
<proteinExistence type="predicted"/>
<dbReference type="Proteomes" id="UP000008963">
    <property type="component" value="Chromosome"/>
</dbReference>